<protein>
    <submittedName>
        <fullName evidence="2">Phosphohydrolase</fullName>
    </submittedName>
</protein>
<evidence type="ECO:0000313" key="2">
    <source>
        <dbReference type="EMBL" id="PJC52361.1"/>
    </source>
</evidence>
<dbReference type="SMART" id="SM00471">
    <property type="entry name" value="HDc"/>
    <property type="match status" value="1"/>
</dbReference>
<dbReference type="PANTHER" id="PTHR33594">
    <property type="entry name" value="SUPERFAMILY HYDROLASE, PUTATIVE (AFU_ORTHOLOGUE AFUA_1G03035)-RELATED"/>
    <property type="match status" value="1"/>
</dbReference>
<dbReference type="EMBL" id="PFRH01000106">
    <property type="protein sequence ID" value="PJC52361.1"/>
    <property type="molecule type" value="Genomic_DNA"/>
</dbReference>
<organism evidence="2 3">
    <name type="scientific">Candidatus Magasanikbacteria bacterium CG_4_9_14_0_2_um_filter_42_11</name>
    <dbReference type="NCBI Taxonomy" id="1974643"/>
    <lineage>
        <taxon>Bacteria</taxon>
        <taxon>Candidatus Magasanikiibacteriota</taxon>
    </lineage>
</organism>
<dbReference type="AlphaFoldDB" id="A0A2M8F9G9"/>
<dbReference type="PANTHER" id="PTHR33594:SF1">
    <property type="entry name" value="HD_PDEASE DOMAIN-CONTAINING PROTEIN"/>
    <property type="match status" value="1"/>
</dbReference>
<gene>
    <name evidence="2" type="ORF">CO030_03290</name>
</gene>
<dbReference type="Gene3D" id="1.10.3210.50">
    <property type="match status" value="1"/>
</dbReference>
<dbReference type="Proteomes" id="UP000231456">
    <property type="component" value="Unassembled WGS sequence"/>
</dbReference>
<reference evidence="3" key="1">
    <citation type="submission" date="2017-09" db="EMBL/GenBank/DDBJ databases">
        <title>Depth-based differentiation of microbial function through sediment-hosted aquifers and enrichment of novel symbionts in the deep terrestrial subsurface.</title>
        <authorList>
            <person name="Probst A.J."/>
            <person name="Ladd B."/>
            <person name="Jarett J.K."/>
            <person name="Geller-Mcgrath D.E."/>
            <person name="Sieber C.M.K."/>
            <person name="Emerson J.B."/>
            <person name="Anantharaman K."/>
            <person name="Thomas B.C."/>
            <person name="Malmstrom R."/>
            <person name="Stieglmeier M."/>
            <person name="Klingl A."/>
            <person name="Woyke T."/>
            <person name="Ryan C.M."/>
            <person name="Banfield J.F."/>
        </authorList>
    </citation>
    <scope>NUCLEOTIDE SEQUENCE [LARGE SCALE GENOMIC DNA]</scope>
</reference>
<evidence type="ECO:0000313" key="3">
    <source>
        <dbReference type="Proteomes" id="UP000231456"/>
    </source>
</evidence>
<dbReference type="InterPro" id="IPR006674">
    <property type="entry name" value="HD_domain"/>
</dbReference>
<feature type="domain" description="HD/PDEase" evidence="1">
    <location>
        <begin position="21"/>
        <end position="141"/>
    </location>
</feature>
<proteinExistence type="predicted"/>
<accession>A0A2M8F9G9</accession>
<sequence length="205" mass="23072">MDIAFKKLLINDAREIIGKDDPSHDILHSLRVLKLVEYLQEREGGDLEVLVPSALLHDAVNPPKNTPKAQVASELSGEFVANLLREKYADRYTPVQIDLAKQIVADCSFSKAREQKSLEGKILQDADLLESIGAIAVMRTFCSAGTMKLRLYHADDPFAQNGREPKPFDNALDLFPARLFRVKERLHTDTAKELAISRILFVKEF</sequence>
<keyword evidence="2" id="KW-0378">Hydrolase</keyword>
<dbReference type="InterPro" id="IPR003607">
    <property type="entry name" value="HD/PDEase_dom"/>
</dbReference>
<dbReference type="CDD" id="cd00077">
    <property type="entry name" value="HDc"/>
    <property type="match status" value="1"/>
</dbReference>
<comment type="caution">
    <text evidence="2">The sequence shown here is derived from an EMBL/GenBank/DDBJ whole genome shotgun (WGS) entry which is preliminary data.</text>
</comment>
<name>A0A2M8F9G9_9BACT</name>
<dbReference type="SUPFAM" id="SSF109604">
    <property type="entry name" value="HD-domain/PDEase-like"/>
    <property type="match status" value="1"/>
</dbReference>
<evidence type="ECO:0000259" key="1">
    <source>
        <dbReference type="SMART" id="SM00471"/>
    </source>
</evidence>
<dbReference type="GO" id="GO:0016787">
    <property type="term" value="F:hydrolase activity"/>
    <property type="evidence" value="ECO:0007669"/>
    <property type="project" value="UniProtKB-KW"/>
</dbReference>
<dbReference type="Pfam" id="PF01966">
    <property type="entry name" value="HD"/>
    <property type="match status" value="1"/>
</dbReference>